<sequence length="155" mass="16289">ADTKTLTFGGAGRPTDLIAGDRIVIRTDAADGTGEVLVVEQLGSGDDVILDKDPTPTPVSPDRIFAAGPLTNPVRDAILALIDAFGPARGLFAAGDWQSDLIPEQILASVFRVEGVRDGTVITPAAPIVADDPAFPLDATIELLIPREILVRRQL</sequence>
<accession>A0A0F8Y1C9</accession>
<evidence type="ECO:0000313" key="1">
    <source>
        <dbReference type="EMBL" id="KKK75093.1"/>
    </source>
</evidence>
<name>A0A0F8Y1C9_9ZZZZ</name>
<dbReference type="AlphaFoldDB" id="A0A0F8Y1C9"/>
<protein>
    <submittedName>
        <fullName evidence="1">Uncharacterized protein</fullName>
    </submittedName>
</protein>
<feature type="non-terminal residue" evidence="1">
    <location>
        <position position="1"/>
    </location>
</feature>
<reference evidence="1" key="1">
    <citation type="journal article" date="2015" name="Nature">
        <title>Complex archaea that bridge the gap between prokaryotes and eukaryotes.</title>
        <authorList>
            <person name="Spang A."/>
            <person name="Saw J.H."/>
            <person name="Jorgensen S.L."/>
            <person name="Zaremba-Niedzwiedzka K."/>
            <person name="Martijn J."/>
            <person name="Lind A.E."/>
            <person name="van Eijk R."/>
            <person name="Schleper C."/>
            <person name="Guy L."/>
            <person name="Ettema T.J."/>
        </authorList>
    </citation>
    <scope>NUCLEOTIDE SEQUENCE</scope>
</reference>
<organism evidence="1">
    <name type="scientific">marine sediment metagenome</name>
    <dbReference type="NCBI Taxonomy" id="412755"/>
    <lineage>
        <taxon>unclassified sequences</taxon>
        <taxon>metagenomes</taxon>
        <taxon>ecological metagenomes</taxon>
    </lineage>
</organism>
<proteinExistence type="predicted"/>
<gene>
    <name evidence="1" type="ORF">LCGC14_2877210</name>
</gene>
<comment type="caution">
    <text evidence="1">The sequence shown here is derived from an EMBL/GenBank/DDBJ whole genome shotgun (WGS) entry which is preliminary data.</text>
</comment>
<dbReference type="EMBL" id="LAZR01056017">
    <property type="protein sequence ID" value="KKK75093.1"/>
    <property type="molecule type" value="Genomic_DNA"/>
</dbReference>